<dbReference type="InterPro" id="IPR000792">
    <property type="entry name" value="Tscrpt_reg_LuxR_C"/>
</dbReference>
<dbReference type="InterPro" id="IPR011990">
    <property type="entry name" value="TPR-like_helical_dom_sf"/>
</dbReference>
<feature type="domain" description="HTH luxR-type" evidence="2">
    <location>
        <begin position="575"/>
        <end position="632"/>
    </location>
</feature>
<dbReference type="SUPFAM" id="SSF48452">
    <property type="entry name" value="TPR-like"/>
    <property type="match status" value="1"/>
</dbReference>
<evidence type="ECO:0000259" key="2">
    <source>
        <dbReference type="SMART" id="SM00421"/>
    </source>
</evidence>
<comment type="caution">
    <text evidence="3">The sequence shown here is derived from an EMBL/GenBank/DDBJ whole genome shotgun (WGS) entry which is preliminary data.</text>
</comment>
<dbReference type="Gene3D" id="1.25.40.10">
    <property type="entry name" value="Tetratricopeptide repeat domain"/>
    <property type="match status" value="1"/>
</dbReference>
<organism evidence="3">
    <name type="scientific">bioreactor metagenome</name>
    <dbReference type="NCBI Taxonomy" id="1076179"/>
    <lineage>
        <taxon>unclassified sequences</taxon>
        <taxon>metagenomes</taxon>
        <taxon>ecological metagenomes</taxon>
    </lineage>
</organism>
<dbReference type="AlphaFoldDB" id="A0A644XM67"/>
<name>A0A644XM67_9ZZZZ</name>
<dbReference type="SMART" id="SM00421">
    <property type="entry name" value="HTH_LUXR"/>
    <property type="match status" value="1"/>
</dbReference>
<dbReference type="GO" id="GO:0006355">
    <property type="term" value="P:regulation of DNA-templated transcription"/>
    <property type="evidence" value="ECO:0007669"/>
    <property type="project" value="InterPro"/>
</dbReference>
<feature type="transmembrane region" description="Helical" evidence="1">
    <location>
        <begin position="443"/>
        <end position="464"/>
    </location>
</feature>
<dbReference type="EMBL" id="VSSQ01002752">
    <property type="protein sequence ID" value="MPM17199.1"/>
    <property type="molecule type" value="Genomic_DNA"/>
</dbReference>
<reference evidence="3" key="1">
    <citation type="submission" date="2019-08" db="EMBL/GenBank/DDBJ databases">
        <authorList>
            <person name="Kucharzyk K."/>
            <person name="Murdoch R.W."/>
            <person name="Higgins S."/>
            <person name="Loffler F."/>
        </authorList>
    </citation>
    <scope>NUCLEOTIDE SEQUENCE</scope>
</reference>
<evidence type="ECO:0000256" key="1">
    <source>
        <dbReference type="SAM" id="Phobius"/>
    </source>
</evidence>
<dbReference type="InterPro" id="IPR019734">
    <property type="entry name" value="TPR_rpt"/>
</dbReference>
<dbReference type="PROSITE" id="PS50005">
    <property type="entry name" value="TPR"/>
    <property type="match status" value="1"/>
</dbReference>
<keyword evidence="1" id="KW-0472">Membrane</keyword>
<keyword evidence="1" id="KW-0812">Transmembrane</keyword>
<protein>
    <recommendedName>
        <fullName evidence="2">HTH luxR-type domain-containing protein</fullName>
    </recommendedName>
</protein>
<gene>
    <name evidence="3" type="ORF">SDC9_63587</name>
</gene>
<sequence length="640" mass="73920">MANLHSQRCMKMLILYMDKSCCSAVKLLFFVLIFFFSGHVFAQKNQLPNTVKIAALLDSATKYSETDPLKSAPLSVEAYALAVNENDTLSMSEALRLYSISSQFINSQDTTTKVILESIRLAGSRFPCQRAKCIMNYADYLRKGDGSEKALKLLIPNARRLFYCGLTKDFMYSIYLIGLVYDKLGEDIKAIYTYNLLKDIANKKNDSFFQFKAYNSLLIVFLQLNKNPESLFREMMIAADRTGSPETQAVGWNNIAKYYSRVGDYEKADYCYDKAIEKSLETGNDENIAHISLTVCMHYIRRNNFNKAIPVFHEAEKRDHFIVQNNWIGIYEGIKARILLYLGNSEEAEKSINISIINLKNEKNYEVLIDIYKIATLIFEARKKYDLAYYYQSLVLEYTTLFMARSDNKVENNLYYKVLLDLEVSKAKTIELKNENLVKQRRIYYLLISVFIIILILIVLFLYFMSNRYKRRILNSEQQKETLLAARIRLTNELNAKNKEIASFVLNQAMVNETTGEVITQMRQLGSKSTRETQKKLYELASLLSTSQNKNIWKEFDHYFSLVNPDFFSKLTQTHSGLTSRDLRYCALISLQLSSKEMSLITGMTLQSIHVLRSRLRQKLAIDHDEDLGVYLAQFSETAG</sequence>
<proteinExistence type="predicted"/>
<evidence type="ECO:0000313" key="3">
    <source>
        <dbReference type="EMBL" id="MPM17199.1"/>
    </source>
</evidence>
<dbReference type="SUPFAM" id="SSF46894">
    <property type="entry name" value="C-terminal effector domain of the bipartite response regulators"/>
    <property type="match status" value="1"/>
</dbReference>
<accession>A0A644XM67</accession>
<keyword evidence="1" id="KW-1133">Transmembrane helix</keyword>
<dbReference type="InterPro" id="IPR016032">
    <property type="entry name" value="Sig_transdc_resp-reg_C-effctor"/>
</dbReference>
<dbReference type="GO" id="GO:0003677">
    <property type="term" value="F:DNA binding"/>
    <property type="evidence" value="ECO:0007669"/>
    <property type="project" value="InterPro"/>
</dbReference>